<dbReference type="KEGG" id="vg:80559320"/>
<protein>
    <submittedName>
        <fullName evidence="1">Uncharacterized protein</fullName>
    </submittedName>
</protein>
<keyword evidence="2" id="KW-1185">Reference proteome</keyword>
<dbReference type="Proteomes" id="UP000326272">
    <property type="component" value="Segment"/>
</dbReference>
<name>A0A5J6T3Y0_9CAUD</name>
<accession>A0A5J6T3Y0</accession>
<dbReference type="GeneID" id="80559320"/>
<dbReference type="EMBL" id="MN310549">
    <property type="protein sequence ID" value="QFG05134.1"/>
    <property type="molecule type" value="Genomic_DNA"/>
</dbReference>
<sequence length="64" mass="7056">MSEQKTTTYQITLSRGQKDAVTVRELEAFLRKCPADGIVSIAAREGFGSLDRIKVTKRKDIGNG</sequence>
<dbReference type="RefSeq" id="YP_010842528.1">
    <property type="nucleotide sequence ID" value="NC_079141.1"/>
</dbReference>
<evidence type="ECO:0000313" key="2">
    <source>
        <dbReference type="Proteomes" id="UP000326272"/>
    </source>
</evidence>
<reference evidence="1 2" key="1">
    <citation type="submission" date="2019-08" db="EMBL/GenBank/DDBJ databases">
        <authorList>
            <person name="Birge L.R."/>
            <person name="Bivans L.D."/>
            <person name="Blakestad S.M."/>
            <person name="Chesley E.K."/>
            <person name="Frank J.E."/>
            <person name="Hoagland S."/>
            <person name="Hultquist J."/>
            <person name="Lee N.R."/>
            <person name="Pena P.B."/>
            <person name="Ramsey E.P."/>
            <person name="Chia C."/>
            <person name="Gurney S.M.R."/>
            <person name="Garlena R.A."/>
            <person name="Russell D.A."/>
            <person name="Pope W.H."/>
            <person name="Jacobs-Sera D."/>
            <person name="Hatfull G.F."/>
        </authorList>
    </citation>
    <scope>NUCLEOTIDE SEQUENCE [LARGE SCALE GENOMIC DNA]</scope>
</reference>
<organism evidence="1 2">
    <name type="scientific">Gordonia phage Gibbous</name>
    <dbReference type="NCBI Taxonomy" id="2652405"/>
    <lineage>
        <taxon>Viruses</taxon>
        <taxon>Duplodnaviria</taxon>
        <taxon>Heunggongvirae</taxon>
        <taxon>Uroviricota</taxon>
        <taxon>Caudoviricetes</taxon>
        <taxon>Aziravirus</taxon>
        <taxon>Aziravirus gibbous</taxon>
    </lineage>
</organism>
<evidence type="ECO:0000313" key="1">
    <source>
        <dbReference type="EMBL" id="QFG05134.1"/>
    </source>
</evidence>
<gene>
    <name evidence="1" type="primary">58</name>
    <name evidence="1" type="ORF">SEA_GIBBOUS_58</name>
</gene>
<proteinExistence type="predicted"/>